<feature type="compositionally biased region" description="Polar residues" evidence="1">
    <location>
        <begin position="227"/>
        <end position="242"/>
    </location>
</feature>
<name>A0A4Z2FLD2_9TELE</name>
<feature type="region of interest" description="Disordered" evidence="1">
    <location>
        <begin position="198"/>
        <end position="284"/>
    </location>
</feature>
<dbReference type="Proteomes" id="UP000314294">
    <property type="component" value="Unassembled WGS sequence"/>
</dbReference>
<dbReference type="AlphaFoldDB" id="A0A4Z2FLD2"/>
<evidence type="ECO:0000313" key="3">
    <source>
        <dbReference type="Proteomes" id="UP000314294"/>
    </source>
</evidence>
<sequence>MTRSVFDLVDDHKFLSLTDPKLLGWYLCLSPEDRAIIQDEGGFQHFLLRHPALALSPHHVYVNCHASSGVRARPTVTFNGRRSVAQSTRSGAAECRSGNLPISYTADAHGAHLEPERRPGNAGETLDPLGCSSIWDGPRHHPHPHHHHPSAFSSSITRTPTQQKASSHLNEERPAWPTSSGAAAAVWEDSAALTSFFLKPPGRGGRPEMATKQWPTSADGTSAEAGLSQSDVPAIESDSSPEYYSCDGPTVDETEYSSVLEPVEENQPESSGEQSDGLPGGMERDDSVLFLLTSHDVKALKNGVRPDGGPSFATPATPRAATCDVMVGGDASPCTSAVTQTEGPETADKDVLTEVHMANLDALMKRAELGLLALQYSMCRQHCWKLHCTSSEGGRLSPTPEFSNIGSVLQKLERDYNAMREEIRAGVPLEQLEPLSVDPEKMTTRPRYVPAKARLGIIRDVLGNVPSGYATSLKELTFNGAPISSIKHQGKSMAIRAQTGPRSASHSEASENRNTKRVWHVFLSRWTASVWYAVLFIRKT</sequence>
<feature type="region of interest" description="Disordered" evidence="1">
    <location>
        <begin position="111"/>
        <end position="182"/>
    </location>
</feature>
<feature type="compositionally biased region" description="Polar residues" evidence="1">
    <location>
        <begin position="151"/>
        <end position="168"/>
    </location>
</feature>
<protein>
    <submittedName>
        <fullName evidence="2">RNA-binding protein 44</fullName>
    </submittedName>
</protein>
<feature type="compositionally biased region" description="Basic residues" evidence="1">
    <location>
        <begin position="140"/>
        <end position="149"/>
    </location>
</feature>
<dbReference type="EMBL" id="SRLO01001071">
    <property type="protein sequence ID" value="TNN41948.1"/>
    <property type="molecule type" value="Genomic_DNA"/>
</dbReference>
<dbReference type="OrthoDB" id="9941526at2759"/>
<gene>
    <name evidence="2" type="primary">rbm44</name>
    <name evidence="2" type="ORF">EYF80_047869</name>
</gene>
<evidence type="ECO:0000256" key="1">
    <source>
        <dbReference type="SAM" id="MobiDB-lite"/>
    </source>
</evidence>
<comment type="caution">
    <text evidence="2">The sequence shown here is derived from an EMBL/GenBank/DDBJ whole genome shotgun (WGS) entry which is preliminary data.</text>
</comment>
<organism evidence="2 3">
    <name type="scientific">Liparis tanakae</name>
    <name type="common">Tanaka's snailfish</name>
    <dbReference type="NCBI Taxonomy" id="230148"/>
    <lineage>
        <taxon>Eukaryota</taxon>
        <taxon>Metazoa</taxon>
        <taxon>Chordata</taxon>
        <taxon>Craniata</taxon>
        <taxon>Vertebrata</taxon>
        <taxon>Euteleostomi</taxon>
        <taxon>Actinopterygii</taxon>
        <taxon>Neopterygii</taxon>
        <taxon>Teleostei</taxon>
        <taxon>Neoteleostei</taxon>
        <taxon>Acanthomorphata</taxon>
        <taxon>Eupercaria</taxon>
        <taxon>Perciformes</taxon>
        <taxon>Cottioidei</taxon>
        <taxon>Cottales</taxon>
        <taxon>Liparidae</taxon>
        <taxon>Liparis</taxon>
    </lineage>
</organism>
<reference evidence="2 3" key="1">
    <citation type="submission" date="2019-03" db="EMBL/GenBank/DDBJ databases">
        <title>First draft genome of Liparis tanakae, snailfish: a comprehensive survey of snailfish specific genes.</title>
        <authorList>
            <person name="Kim W."/>
            <person name="Song I."/>
            <person name="Jeong J.-H."/>
            <person name="Kim D."/>
            <person name="Kim S."/>
            <person name="Ryu S."/>
            <person name="Song J.Y."/>
            <person name="Lee S.K."/>
        </authorList>
    </citation>
    <scope>NUCLEOTIDE SEQUENCE [LARGE SCALE GENOMIC DNA]</scope>
    <source>
        <tissue evidence="2">Muscle</tissue>
    </source>
</reference>
<proteinExistence type="predicted"/>
<accession>A0A4Z2FLD2</accession>
<keyword evidence="3" id="KW-1185">Reference proteome</keyword>
<feature type="region of interest" description="Disordered" evidence="1">
    <location>
        <begin position="489"/>
        <end position="511"/>
    </location>
</feature>
<evidence type="ECO:0000313" key="2">
    <source>
        <dbReference type="EMBL" id="TNN41948.1"/>
    </source>
</evidence>